<reference evidence="1 2" key="1">
    <citation type="journal article" date="2015" name="Genome Announc.">
        <title>Complete Genome Sequence of the Type Strain Corynebacterium mustelae DSM 45274, Isolated from Various Tissues of a Male Ferret with Lethal Sepsis.</title>
        <authorList>
            <person name="Ruckert C."/>
            <person name="Eimer J."/>
            <person name="Winkler A."/>
            <person name="Tauch A."/>
        </authorList>
    </citation>
    <scope>NUCLEOTIDE SEQUENCE [LARGE SCALE GENOMIC DNA]</scope>
    <source>
        <strain evidence="1 2">DSM 45274</strain>
    </source>
</reference>
<gene>
    <name evidence="1" type="ORF">CMUST_04185</name>
</gene>
<dbReference type="Pfam" id="PF14486">
    <property type="entry name" value="DUF4432"/>
    <property type="match status" value="1"/>
</dbReference>
<dbReference type="GO" id="GO:0003824">
    <property type="term" value="F:catalytic activity"/>
    <property type="evidence" value="ECO:0007669"/>
    <property type="project" value="InterPro"/>
</dbReference>
<dbReference type="GO" id="GO:0005975">
    <property type="term" value="P:carbohydrate metabolic process"/>
    <property type="evidence" value="ECO:0007669"/>
    <property type="project" value="InterPro"/>
</dbReference>
<dbReference type="SUPFAM" id="SSF74650">
    <property type="entry name" value="Galactose mutarotase-like"/>
    <property type="match status" value="1"/>
</dbReference>
<protein>
    <submittedName>
        <fullName evidence="1">Putative DUF4432 family protein</fullName>
    </submittedName>
</protein>
<accession>A0A0G3GXD9</accession>
<reference evidence="2" key="2">
    <citation type="submission" date="2015-05" db="EMBL/GenBank/DDBJ databases">
        <title>Complete genome sequence of Corynebacterium mustelae DSM 45274, isolated from various tissues of a male ferret with lethal sepsis.</title>
        <authorList>
            <person name="Ruckert C."/>
            <person name="Albersmeier A."/>
            <person name="Winkler A."/>
            <person name="Tauch A."/>
        </authorList>
    </citation>
    <scope>NUCLEOTIDE SEQUENCE [LARGE SCALE GENOMIC DNA]</scope>
    <source>
        <strain evidence="2">DSM 45274</strain>
    </source>
</reference>
<dbReference type="InterPro" id="IPR011013">
    <property type="entry name" value="Gal_mutarotase_sf_dom"/>
</dbReference>
<dbReference type="InterPro" id="IPR014718">
    <property type="entry name" value="GH-type_carb-bd"/>
</dbReference>
<organism evidence="1 2">
    <name type="scientific">Corynebacterium mustelae</name>
    <dbReference type="NCBI Taxonomy" id="571915"/>
    <lineage>
        <taxon>Bacteria</taxon>
        <taxon>Bacillati</taxon>
        <taxon>Actinomycetota</taxon>
        <taxon>Actinomycetes</taxon>
        <taxon>Mycobacteriales</taxon>
        <taxon>Corynebacteriaceae</taxon>
        <taxon>Corynebacterium</taxon>
    </lineage>
</organism>
<dbReference type="EMBL" id="CP011542">
    <property type="protein sequence ID" value="AKK05180.1"/>
    <property type="molecule type" value="Genomic_DNA"/>
</dbReference>
<evidence type="ECO:0000313" key="2">
    <source>
        <dbReference type="Proteomes" id="UP000035199"/>
    </source>
</evidence>
<dbReference type="KEGG" id="cmv:CMUST_04185"/>
<dbReference type="AlphaFoldDB" id="A0A0G3GXD9"/>
<evidence type="ECO:0000313" key="1">
    <source>
        <dbReference type="EMBL" id="AKK05180.1"/>
    </source>
</evidence>
<dbReference type="Proteomes" id="UP000035199">
    <property type="component" value="Chromosome"/>
</dbReference>
<dbReference type="InterPro" id="IPR027839">
    <property type="entry name" value="DUF4432"/>
</dbReference>
<name>A0A0G3GXD9_9CORY</name>
<dbReference type="STRING" id="571915.CMUST_04185"/>
<dbReference type="RefSeq" id="WP_047261439.1">
    <property type="nucleotide sequence ID" value="NZ_CP011542.1"/>
</dbReference>
<proteinExistence type="predicted"/>
<dbReference type="Gene3D" id="2.70.98.10">
    <property type="match status" value="1"/>
</dbReference>
<dbReference type="OrthoDB" id="146552at2"/>
<dbReference type="GO" id="GO:0030246">
    <property type="term" value="F:carbohydrate binding"/>
    <property type="evidence" value="ECO:0007669"/>
    <property type="project" value="InterPro"/>
</dbReference>
<sequence length="332" mass="37218">MFKLPLSKEWFTLEPRTLVTHEEFIVTGWQYPSGVAAVKIENSRGSIEILPFMGQIIWDVVFDGVSLTMKNMFNEPKPADIIVDTYGCFAFHSGLLAAGCPAPDDTHPLHGEFPCAPFESAWIELVDDSVAVSGTYEYVQGFGHHYEATPTVRLGRGETEFDIDLEVTNLSEYQPMPLQYMCHMNYAYVPGATFGGTLPDDAFKIRRSIPAHVHPTPQWQEFIDELATTSAYTTLTEPERYDPEIVWFAEDLPQYGAEVEVTMDTFFARFNSEEFPVATRWVLYNPDQQVAAFVLPGTCRPEGYNAAEAAGTLIKLAAGETRKFHVRTGMKG</sequence>
<dbReference type="CDD" id="cd09269">
    <property type="entry name" value="deoxyribose_mutarotase"/>
    <property type="match status" value="1"/>
</dbReference>
<keyword evidence="2" id="KW-1185">Reference proteome</keyword>
<dbReference type="PATRIC" id="fig|571915.4.peg.892"/>